<dbReference type="Pfam" id="PF01208">
    <property type="entry name" value="URO-D"/>
    <property type="match status" value="1"/>
</dbReference>
<proteinExistence type="predicted"/>
<evidence type="ECO:0000259" key="1">
    <source>
        <dbReference type="Pfam" id="PF01208"/>
    </source>
</evidence>
<dbReference type="Proteomes" id="UP000263486">
    <property type="component" value="Unassembled WGS sequence"/>
</dbReference>
<dbReference type="SUPFAM" id="SSF51726">
    <property type="entry name" value="UROD/MetE-like"/>
    <property type="match status" value="1"/>
</dbReference>
<reference evidence="2 3" key="1">
    <citation type="submission" date="2018-08" db="EMBL/GenBank/DDBJ databases">
        <title>Draft genome sequence of Psychrilyobacter sp. strain SD5 isolated from Black Sea water.</title>
        <authorList>
            <person name="Yadav S."/>
            <person name="Villanueva L."/>
            <person name="Damste J.S.S."/>
        </authorList>
    </citation>
    <scope>NUCLEOTIDE SEQUENCE [LARGE SCALE GENOMIC DNA]</scope>
    <source>
        <strain evidence="2 3">SD5</strain>
    </source>
</reference>
<accession>A0ABX9KGJ1</accession>
<dbReference type="InterPro" id="IPR038071">
    <property type="entry name" value="UROD/MetE-like_sf"/>
</dbReference>
<dbReference type="PANTHER" id="PTHR47099">
    <property type="entry name" value="METHYLCOBAMIDE:COM METHYLTRANSFERASE MTBA"/>
    <property type="match status" value="1"/>
</dbReference>
<keyword evidence="3" id="KW-1185">Reference proteome</keyword>
<dbReference type="InterPro" id="IPR000257">
    <property type="entry name" value="Uroporphyrinogen_deCOase"/>
</dbReference>
<gene>
    <name evidence="2" type="ORF">DYH56_08400</name>
</gene>
<dbReference type="EMBL" id="QUAJ01000013">
    <property type="protein sequence ID" value="REI41046.1"/>
    <property type="molecule type" value="Genomic_DNA"/>
</dbReference>
<sequence length="351" mass="39593">MSKSMTSLERVLKAMSHQEADRVPLFLLFSMYGAKELNLSIEDYYSDPKNVVRAQIKLREKYGHDCFYTFYYASIETEAWGGEVIFSEDGPPNSGKPIITERVEISDLKVPDIHSSPCLNRVLETTRELKRYSDEVPIIGVVMSPFSLPVMQMGFDKYIEMIYEDRQFFDKLMEINEEFCIRWANAQLEAGATAICYFNPVSSTSIIPKEMYKKTGFQVDKRTISRINGPTVTHVASGRCLPIIEEIIETGTLGIGVSTLEDIGALKEECRGKLFVFGNLDGIEMCNWDEGETKKKLEELIEKAGSGGGLAISDNHGEIPWQVPEKTLLNISKYSKILGLYPSKDADLNEE</sequence>
<protein>
    <submittedName>
        <fullName evidence="2">Methylcobamide--CoM methyltransferase MtbA</fullName>
    </submittedName>
</protein>
<dbReference type="PANTHER" id="PTHR47099:SF1">
    <property type="entry name" value="METHYLCOBAMIDE:COM METHYLTRANSFERASE MTBA"/>
    <property type="match status" value="1"/>
</dbReference>
<evidence type="ECO:0000313" key="3">
    <source>
        <dbReference type="Proteomes" id="UP000263486"/>
    </source>
</evidence>
<dbReference type="Gene3D" id="3.20.20.210">
    <property type="match status" value="1"/>
</dbReference>
<organism evidence="2 3">
    <name type="scientific">Psychrilyobacter piezotolerans</name>
    <dbReference type="NCBI Taxonomy" id="2293438"/>
    <lineage>
        <taxon>Bacteria</taxon>
        <taxon>Fusobacteriati</taxon>
        <taxon>Fusobacteriota</taxon>
        <taxon>Fusobacteriia</taxon>
        <taxon>Fusobacteriales</taxon>
        <taxon>Fusobacteriaceae</taxon>
        <taxon>Psychrilyobacter</taxon>
    </lineage>
</organism>
<evidence type="ECO:0000313" key="2">
    <source>
        <dbReference type="EMBL" id="REI41046.1"/>
    </source>
</evidence>
<keyword evidence="2" id="KW-0808">Transferase</keyword>
<dbReference type="CDD" id="cd03465">
    <property type="entry name" value="URO-D_like"/>
    <property type="match status" value="1"/>
</dbReference>
<dbReference type="GO" id="GO:0032259">
    <property type="term" value="P:methylation"/>
    <property type="evidence" value="ECO:0007669"/>
    <property type="project" value="UniProtKB-KW"/>
</dbReference>
<dbReference type="RefSeq" id="WP_114642404.1">
    <property type="nucleotide sequence ID" value="NZ_JAACIO010000014.1"/>
</dbReference>
<comment type="caution">
    <text evidence="2">The sequence shown here is derived from an EMBL/GenBank/DDBJ whole genome shotgun (WGS) entry which is preliminary data.</text>
</comment>
<keyword evidence="2" id="KW-0489">Methyltransferase</keyword>
<name>A0ABX9KGJ1_9FUSO</name>
<dbReference type="GO" id="GO:0008168">
    <property type="term" value="F:methyltransferase activity"/>
    <property type="evidence" value="ECO:0007669"/>
    <property type="project" value="UniProtKB-KW"/>
</dbReference>
<feature type="domain" description="Uroporphyrinogen decarboxylase (URO-D)" evidence="1">
    <location>
        <begin position="7"/>
        <end position="328"/>
    </location>
</feature>
<dbReference type="InterPro" id="IPR052024">
    <property type="entry name" value="Methanogen_methyltrans"/>
</dbReference>